<dbReference type="OrthoDB" id="287932at2"/>
<dbReference type="GO" id="GO:0003824">
    <property type="term" value="F:catalytic activity"/>
    <property type="evidence" value="ECO:0007669"/>
    <property type="project" value="TreeGrafter"/>
</dbReference>
<dbReference type="AlphaFoldDB" id="A0A6N9HZX8"/>
<gene>
    <name evidence="2" type="ORF">GB993_01160</name>
</gene>
<dbReference type="PANTHER" id="PTHR33336:SF3">
    <property type="entry name" value="ABM DOMAIN-CONTAINING PROTEIN"/>
    <property type="match status" value="1"/>
</dbReference>
<dbReference type="SUPFAM" id="SSF54909">
    <property type="entry name" value="Dimeric alpha+beta barrel"/>
    <property type="match status" value="2"/>
</dbReference>
<reference evidence="2 3" key="1">
    <citation type="journal article" date="2019" name="Appl. Environ. Microbiol.">
        <title>Genetic determinants of hydroxycinnamic acid metabolism in heterofermentative lactobacilli.</title>
        <authorList>
            <person name="Gaur G."/>
            <person name="Oh J.H."/>
            <person name="Filannino P."/>
            <person name="Gobbetti M."/>
            <person name="van Pijkeren J.P."/>
            <person name="Ganzle M.G."/>
        </authorList>
    </citation>
    <scope>NUCLEOTIDE SEQUENCE [LARGE SCALE GENOMIC DNA]</scope>
    <source>
        <strain evidence="2 3">C5</strain>
    </source>
</reference>
<sequence>MKTIFATVHVKPGEEDNFIKAATRLVSGTRSEPGNEQFNLYHGIDCPSDFIFTEVYKNESAIENHRNANHFQIFLARLADVSNAPMDVMIFNGVGKDNDEVNEENIKMITINATVYVKENQLKAYDELAQTLIRGTRNERGNLRYDMYQSMERPGEFIFIEQYANQAALDAHHEADHFTTFLKMVEPLLAKEMDVAVFRALPEKE</sequence>
<dbReference type="InterPro" id="IPR050744">
    <property type="entry name" value="AI-2_Isomerase_LsrG"/>
</dbReference>
<comment type="caution">
    <text evidence="2">The sequence shown here is derived from an EMBL/GenBank/DDBJ whole genome shotgun (WGS) entry which is preliminary data.</text>
</comment>
<dbReference type="Pfam" id="PF03992">
    <property type="entry name" value="ABM"/>
    <property type="match status" value="2"/>
</dbReference>
<protein>
    <recommendedName>
        <fullName evidence="1">ABM domain-containing protein</fullName>
    </recommendedName>
</protein>
<dbReference type="Proteomes" id="UP000449209">
    <property type="component" value="Unassembled WGS sequence"/>
</dbReference>
<dbReference type="InterPro" id="IPR007138">
    <property type="entry name" value="ABM_dom"/>
</dbReference>
<evidence type="ECO:0000259" key="1">
    <source>
        <dbReference type="PROSITE" id="PS51725"/>
    </source>
</evidence>
<feature type="domain" description="ABM" evidence="1">
    <location>
        <begin position="109"/>
        <end position="198"/>
    </location>
</feature>
<dbReference type="InterPro" id="IPR011008">
    <property type="entry name" value="Dimeric_a/b-barrel"/>
</dbReference>
<feature type="domain" description="ABM" evidence="1">
    <location>
        <begin position="2"/>
        <end position="91"/>
    </location>
</feature>
<dbReference type="RefSeq" id="WP_161002743.1">
    <property type="nucleotide sequence ID" value="NZ_WEZQ01000001.1"/>
</dbReference>
<organism evidence="2 3">
    <name type="scientific">Furfurilactobacillus milii</name>
    <dbReference type="NCBI Taxonomy" id="2888272"/>
    <lineage>
        <taxon>Bacteria</taxon>
        <taxon>Bacillati</taxon>
        <taxon>Bacillota</taxon>
        <taxon>Bacilli</taxon>
        <taxon>Lactobacillales</taxon>
        <taxon>Lactobacillaceae</taxon>
        <taxon>Furfurilactobacillus</taxon>
    </lineage>
</organism>
<dbReference type="EMBL" id="WEZQ01000001">
    <property type="protein sequence ID" value="MYV16138.1"/>
    <property type="molecule type" value="Genomic_DNA"/>
</dbReference>
<proteinExistence type="predicted"/>
<name>A0A6N9HZX8_9LACO</name>
<dbReference type="Gene3D" id="3.30.70.100">
    <property type="match status" value="2"/>
</dbReference>
<evidence type="ECO:0000313" key="2">
    <source>
        <dbReference type="EMBL" id="MYV16138.1"/>
    </source>
</evidence>
<accession>A0A6N9HZX8</accession>
<dbReference type="PROSITE" id="PS51725">
    <property type="entry name" value="ABM"/>
    <property type="match status" value="2"/>
</dbReference>
<dbReference type="PANTHER" id="PTHR33336">
    <property type="entry name" value="QUINOL MONOOXYGENASE YGIN-RELATED"/>
    <property type="match status" value="1"/>
</dbReference>
<evidence type="ECO:0000313" key="3">
    <source>
        <dbReference type="Proteomes" id="UP000449209"/>
    </source>
</evidence>